<comment type="caution">
    <text evidence="4">The sequence shown here is derived from an EMBL/GenBank/DDBJ whole genome shotgun (WGS) entry which is preliminary data.</text>
</comment>
<organism evidence="4 5">
    <name type="scientific">Phycicoccus avicenniae</name>
    <dbReference type="NCBI Taxonomy" id="2828860"/>
    <lineage>
        <taxon>Bacteria</taxon>
        <taxon>Bacillati</taxon>
        <taxon>Actinomycetota</taxon>
        <taxon>Actinomycetes</taxon>
        <taxon>Micrococcales</taxon>
        <taxon>Intrasporangiaceae</taxon>
        <taxon>Phycicoccus</taxon>
    </lineage>
</organism>
<dbReference type="CDD" id="cd04301">
    <property type="entry name" value="NAT_SF"/>
    <property type="match status" value="1"/>
</dbReference>
<dbReference type="Pfam" id="PF00583">
    <property type="entry name" value="Acetyltransf_1"/>
    <property type="match status" value="1"/>
</dbReference>
<proteinExistence type="predicted"/>
<accession>A0A941HXZ5</accession>
<dbReference type="PANTHER" id="PTHR43877">
    <property type="entry name" value="AMINOALKYLPHOSPHONATE N-ACETYLTRANSFERASE-RELATED-RELATED"/>
    <property type="match status" value="1"/>
</dbReference>
<name>A0A941HXZ5_9MICO</name>
<dbReference type="PROSITE" id="PS51186">
    <property type="entry name" value="GNAT"/>
    <property type="match status" value="1"/>
</dbReference>
<dbReference type="RefSeq" id="WP_211601529.1">
    <property type="nucleotide sequence ID" value="NZ_JAGSNF010000003.1"/>
</dbReference>
<gene>
    <name evidence="4" type="ORF">KC207_03665</name>
</gene>
<evidence type="ECO:0000313" key="5">
    <source>
        <dbReference type="Proteomes" id="UP000677016"/>
    </source>
</evidence>
<dbReference type="Proteomes" id="UP000677016">
    <property type="component" value="Unassembled WGS sequence"/>
</dbReference>
<dbReference type="InterPro" id="IPR000182">
    <property type="entry name" value="GNAT_dom"/>
</dbReference>
<dbReference type="InterPro" id="IPR050832">
    <property type="entry name" value="Bact_Acetyltransf"/>
</dbReference>
<keyword evidence="1" id="KW-0808">Transferase</keyword>
<dbReference type="InterPro" id="IPR016181">
    <property type="entry name" value="Acyl_CoA_acyltransferase"/>
</dbReference>
<dbReference type="GO" id="GO:0016747">
    <property type="term" value="F:acyltransferase activity, transferring groups other than amino-acyl groups"/>
    <property type="evidence" value="ECO:0007669"/>
    <property type="project" value="InterPro"/>
</dbReference>
<dbReference type="AlphaFoldDB" id="A0A941HXZ5"/>
<evidence type="ECO:0000256" key="1">
    <source>
        <dbReference type="ARBA" id="ARBA00022679"/>
    </source>
</evidence>
<feature type="domain" description="N-acetyltransferase" evidence="3">
    <location>
        <begin position="5"/>
        <end position="173"/>
    </location>
</feature>
<evidence type="ECO:0000313" key="4">
    <source>
        <dbReference type="EMBL" id="MBR7742388.1"/>
    </source>
</evidence>
<evidence type="ECO:0000256" key="2">
    <source>
        <dbReference type="ARBA" id="ARBA00023315"/>
    </source>
</evidence>
<keyword evidence="2" id="KW-0012">Acyltransferase</keyword>
<reference evidence="4" key="1">
    <citation type="submission" date="2021-04" db="EMBL/GenBank/DDBJ databases">
        <title>Phycicoccus avicenniae sp. nov., a novel endophytic actinomycetes isolated from branch of Avicennia mariana.</title>
        <authorList>
            <person name="Tuo L."/>
        </authorList>
    </citation>
    <scope>NUCLEOTIDE SEQUENCE</scope>
    <source>
        <strain evidence="4">BSK3Z-2</strain>
    </source>
</reference>
<dbReference type="SUPFAM" id="SSF55729">
    <property type="entry name" value="Acyl-CoA N-acyltransferases (Nat)"/>
    <property type="match status" value="1"/>
</dbReference>
<dbReference type="Gene3D" id="3.40.630.30">
    <property type="match status" value="1"/>
</dbReference>
<keyword evidence="5" id="KW-1185">Reference proteome</keyword>
<evidence type="ECO:0000259" key="3">
    <source>
        <dbReference type="PROSITE" id="PS51186"/>
    </source>
</evidence>
<dbReference type="EMBL" id="JAGSNF010000003">
    <property type="protein sequence ID" value="MBR7742388.1"/>
    <property type="molecule type" value="Genomic_DNA"/>
</dbReference>
<dbReference type="PANTHER" id="PTHR43877:SF2">
    <property type="entry name" value="AMINOALKYLPHOSPHONATE N-ACETYLTRANSFERASE-RELATED"/>
    <property type="match status" value="1"/>
</dbReference>
<sequence>MGDGVEVRERRAQDLPLLARVLAEQQPRSHYPLRWPLPFPVEEFLVRPGELGAWVATRGDEVVGHASVLEPSPGPETDGWERGTGLPADRLAVLAVLFVATAVRGRGVGGRLMDTVTDRCRELGRMPVLDVVRTHTDASEVYRARGWQVVGEARPVWLPEDQDPVLLMALPPAG</sequence>
<protein>
    <submittedName>
        <fullName evidence="4">GNAT family N-acetyltransferase</fullName>
    </submittedName>
</protein>